<reference evidence="1 2" key="1">
    <citation type="submission" date="2013-01" db="EMBL/GenBank/DDBJ databases">
        <authorList>
            <person name="Fiebig A."/>
            <person name="Goeker M."/>
            <person name="Klenk H.-P.P."/>
        </authorList>
    </citation>
    <scope>NUCLEOTIDE SEQUENCE [LARGE SCALE GENOMIC DNA]</scope>
    <source>
        <strain evidence="1 2">DSM 24838</strain>
    </source>
</reference>
<dbReference type="AlphaFoldDB" id="A0A0D0PZE9"/>
<evidence type="ECO:0000313" key="1">
    <source>
        <dbReference type="EMBL" id="KIQ67709.1"/>
    </source>
</evidence>
<organism evidence="1 2">
    <name type="scientific">Wenxinia marina DSM 24838</name>
    <dbReference type="NCBI Taxonomy" id="1123501"/>
    <lineage>
        <taxon>Bacteria</taxon>
        <taxon>Pseudomonadati</taxon>
        <taxon>Pseudomonadota</taxon>
        <taxon>Alphaproteobacteria</taxon>
        <taxon>Rhodobacterales</taxon>
        <taxon>Roseobacteraceae</taxon>
        <taxon>Wenxinia</taxon>
    </lineage>
</organism>
<dbReference type="RefSeq" id="WP_018302463.1">
    <property type="nucleotide sequence ID" value="NZ_KB902284.1"/>
</dbReference>
<dbReference type="Proteomes" id="UP000035100">
    <property type="component" value="Unassembled WGS sequence"/>
</dbReference>
<sequence length="122" mass="13617">MQLATIVDRFGQVSRRPRLLVVGTPDQWAAADIADADRNWLALCPFADLDTCTLDEWNPDLVVSHLLSAEYDVIEVARRLNELGYAGSYVAIWRRVPNPAVIKAEVRQVAPGLPFEVLELSD</sequence>
<accession>A0A0D0PZE9</accession>
<keyword evidence="2" id="KW-1185">Reference proteome</keyword>
<name>A0A0D0PZE9_9RHOB</name>
<proteinExistence type="predicted"/>
<protein>
    <submittedName>
        <fullName evidence="1">Uncharacterized protein</fullName>
    </submittedName>
</protein>
<dbReference type="EMBL" id="AONG01000020">
    <property type="protein sequence ID" value="KIQ67709.1"/>
    <property type="molecule type" value="Genomic_DNA"/>
</dbReference>
<gene>
    <name evidence="1" type="ORF">Wenmar_03668</name>
</gene>
<evidence type="ECO:0000313" key="2">
    <source>
        <dbReference type="Proteomes" id="UP000035100"/>
    </source>
</evidence>
<comment type="caution">
    <text evidence="1">The sequence shown here is derived from an EMBL/GenBank/DDBJ whole genome shotgun (WGS) entry which is preliminary data.</text>
</comment>